<dbReference type="EMBL" id="UINC01118022">
    <property type="protein sequence ID" value="SVC90866.1"/>
    <property type="molecule type" value="Genomic_DNA"/>
</dbReference>
<gene>
    <name evidence="2" type="ORF">METZ01_LOCUS343720</name>
</gene>
<dbReference type="InterPro" id="IPR005674">
    <property type="entry name" value="CocE/Ser_esterase"/>
</dbReference>
<dbReference type="SUPFAM" id="SSF53474">
    <property type="entry name" value="alpha/beta-Hydrolases"/>
    <property type="match status" value="1"/>
</dbReference>
<dbReference type="AlphaFoldDB" id="A0A382QZJ4"/>
<name>A0A382QZJ4_9ZZZZ</name>
<dbReference type="Gene3D" id="3.40.50.1820">
    <property type="entry name" value="alpha/beta hydrolase"/>
    <property type="match status" value="1"/>
</dbReference>
<accession>A0A382QZJ4</accession>
<evidence type="ECO:0000259" key="1">
    <source>
        <dbReference type="Pfam" id="PF02129"/>
    </source>
</evidence>
<evidence type="ECO:0000313" key="2">
    <source>
        <dbReference type="EMBL" id="SVC90866.1"/>
    </source>
</evidence>
<dbReference type="InterPro" id="IPR000383">
    <property type="entry name" value="Xaa-Pro-like_dom"/>
</dbReference>
<feature type="non-terminal residue" evidence="2">
    <location>
        <position position="103"/>
    </location>
</feature>
<dbReference type="GO" id="GO:0016787">
    <property type="term" value="F:hydrolase activity"/>
    <property type="evidence" value="ECO:0007669"/>
    <property type="project" value="InterPro"/>
</dbReference>
<sequence>MRNKIISVAFLILATTHPVVAEIDYLGPYRVKREFGQFTPMRDGILLATDVYRPEIADKISAILLRTPYTRTLEPYFLQGQYWASHGYAFVVQDVRGRGDSEG</sequence>
<feature type="domain" description="Xaa-Pro dipeptidyl-peptidase-like" evidence="1">
    <location>
        <begin position="43"/>
        <end position="103"/>
    </location>
</feature>
<organism evidence="2">
    <name type="scientific">marine metagenome</name>
    <dbReference type="NCBI Taxonomy" id="408172"/>
    <lineage>
        <taxon>unclassified sequences</taxon>
        <taxon>metagenomes</taxon>
        <taxon>ecological metagenomes</taxon>
    </lineage>
</organism>
<dbReference type="NCBIfam" id="TIGR00976">
    <property type="entry name" value="CocE_NonD"/>
    <property type="match status" value="1"/>
</dbReference>
<dbReference type="InterPro" id="IPR029058">
    <property type="entry name" value="AB_hydrolase_fold"/>
</dbReference>
<protein>
    <recommendedName>
        <fullName evidence="1">Xaa-Pro dipeptidyl-peptidase-like domain-containing protein</fullName>
    </recommendedName>
</protein>
<reference evidence="2" key="1">
    <citation type="submission" date="2018-05" db="EMBL/GenBank/DDBJ databases">
        <authorList>
            <person name="Lanie J.A."/>
            <person name="Ng W.-L."/>
            <person name="Kazmierczak K.M."/>
            <person name="Andrzejewski T.M."/>
            <person name="Davidsen T.M."/>
            <person name="Wayne K.J."/>
            <person name="Tettelin H."/>
            <person name="Glass J.I."/>
            <person name="Rusch D."/>
            <person name="Podicherti R."/>
            <person name="Tsui H.-C.T."/>
            <person name="Winkler M.E."/>
        </authorList>
    </citation>
    <scope>NUCLEOTIDE SEQUENCE</scope>
</reference>
<dbReference type="Pfam" id="PF02129">
    <property type="entry name" value="Peptidase_S15"/>
    <property type="match status" value="1"/>
</dbReference>
<proteinExistence type="predicted"/>